<feature type="transmembrane region" description="Helical" evidence="1">
    <location>
        <begin position="451"/>
        <end position="475"/>
    </location>
</feature>
<dbReference type="Proteomes" id="UP000306791">
    <property type="component" value="Unassembled WGS sequence"/>
</dbReference>
<comment type="caution">
    <text evidence="2">The sequence shown here is derived from an EMBL/GenBank/DDBJ whole genome shotgun (WGS) entry which is preliminary data.</text>
</comment>
<feature type="transmembrane region" description="Helical" evidence="1">
    <location>
        <begin position="194"/>
        <end position="216"/>
    </location>
</feature>
<keyword evidence="1" id="KW-0472">Membrane</keyword>
<reference evidence="2 3" key="1">
    <citation type="submission" date="2019-05" db="EMBL/GenBank/DDBJ databases">
        <title>Microbulbifer harenosus sp. nov., an alginate-degrading bacterium isolated from coastal sand.</title>
        <authorList>
            <person name="Huang H."/>
            <person name="Mo K."/>
            <person name="Bao S."/>
        </authorList>
    </citation>
    <scope>NUCLEOTIDE SEQUENCE [LARGE SCALE GENOMIC DNA]</scope>
    <source>
        <strain evidence="2 3">HB161719</strain>
    </source>
</reference>
<name>A0ABY2UGZ4_9GAMM</name>
<dbReference type="PANTHER" id="PTHR34219:SF9">
    <property type="entry name" value="IRON-REGULATED INNER MEMBRANE PROTEIN"/>
    <property type="match status" value="1"/>
</dbReference>
<evidence type="ECO:0000313" key="3">
    <source>
        <dbReference type="Proteomes" id="UP000306791"/>
    </source>
</evidence>
<keyword evidence="3" id="KW-1185">Reference proteome</keyword>
<dbReference type="EMBL" id="VANI01000011">
    <property type="protein sequence ID" value="TLM77046.1"/>
    <property type="molecule type" value="Genomic_DNA"/>
</dbReference>
<feature type="transmembrane region" description="Helical" evidence="1">
    <location>
        <begin position="425"/>
        <end position="444"/>
    </location>
</feature>
<proteinExistence type="predicted"/>
<feature type="transmembrane region" description="Helical" evidence="1">
    <location>
        <begin position="149"/>
        <end position="173"/>
    </location>
</feature>
<feature type="transmembrane region" description="Helical" evidence="1">
    <location>
        <begin position="487"/>
        <end position="504"/>
    </location>
</feature>
<accession>A0ABY2UGZ4</accession>
<feature type="transmembrane region" description="Helical" evidence="1">
    <location>
        <begin position="16"/>
        <end position="38"/>
    </location>
</feature>
<dbReference type="PANTHER" id="PTHR34219">
    <property type="entry name" value="IRON-REGULATED INNER MEMBRANE PROTEIN-RELATED"/>
    <property type="match status" value="1"/>
</dbReference>
<keyword evidence="1" id="KW-1133">Transmembrane helix</keyword>
<sequence>MKIRSDIVRMYRDIHSWVGIVCGLALFIAFYAGAITMFEAPLKRWASPPMHVTEHTPLERTPELVEKVLMEYPKAALNYDITLAPDLERPARMSWNSGPRGSGTTYYAELAQDGSLLVHSEGPSAVGQLVDDLHRQIGILVDHDIAMPIMGIISFLYFIALVSGVIVLLPTLVKDLFILRIGKNLKRMWLDFHNALGLFSLPFHIIMALTAVVFAFHDQFYDAQGALLAKNDRIAMEEHAELHRNQVPLNPQQIVARLKEQSPDFEPVYINYHYEEDHGVEMRVAGSNPRYGMRGATFGFAGVDAYTGDLTMTGYMPGEQDGWFATVTSFFALHFGNFGGNPVRWAYFLLGLAGAVLFYTGNLLWIETHRKKRRKGYEYLDVQQTRASKILGALTVGISLGCIAGISSTIAAAKVLPQWTDAVGAWHTGIYYAVFFLFSAWAFIRGAARGAVELLCASAIATLLIPLVSLFSAFLPGFGWNHGGSSYLIDIVAVIGAGSLALLARKTLQRIHRAPEYSIWYVGTDESAQSAGATEPETDAVNVASSPT</sequence>
<evidence type="ECO:0000256" key="1">
    <source>
        <dbReference type="SAM" id="Phobius"/>
    </source>
</evidence>
<gene>
    <name evidence="2" type="ORF">FDY93_11885</name>
</gene>
<evidence type="ECO:0000313" key="2">
    <source>
        <dbReference type="EMBL" id="TLM77046.1"/>
    </source>
</evidence>
<dbReference type="RefSeq" id="WP_138235953.1">
    <property type="nucleotide sequence ID" value="NZ_CP185860.1"/>
</dbReference>
<feature type="transmembrane region" description="Helical" evidence="1">
    <location>
        <begin position="345"/>
        <end position="365"/>
    </location>
</feature>
<dbReference type="InterPro" id="IPR005625">
    <property type="entry name" value="PepSY-ass_TM"/>
</dbReference>
<protein>
    <submittedName>
        <fullName evidence="2">PepSY domain-containing protein</fullName>
    </submittedName>
</protein>
<dbReference type="Pfam" id="PF03929">
    <property type="entry name" value="PepSY_TM"/>
    <property type="match status" value="1"/>
</dbReference>
<feature type="transmembrane region" description="Helical" evidence="1">
    <location>
        <begin position="390"/>
        <end position="413"/>
    </location>
</feature>
<organism evidence="2 3">
    <name type="scientific">Microbulbifer harenosus</name>
    <dbReference type="NCBI Taxonomy" id="2576840"/>
    <lineage>
        <taxon>Bacteria</taxon>
        <taxon>Pseudomonadati</taxon>
        <taxon>Pseudomonadota</taxon>
        <taxon>Gammaproteobacteria</taxon>
        <taxon>Cellvibrionales</taxon>
        <taxon>Microbulbiferaceae</taxon>
        <taxon>Microbulbifer</taxon>
    </lineage>
</organism>
<keyword evidence="1" id="KW-0812">Transmembrane</keyword>